<reference evidence="1" key="1">
    <citation type="submission" date="2018-06" db="EMBL/GenBank/DDBJ databases">
        <authorList>
            <person name="Zhirakovskaya E."/>
        </authorList>
    </citation>
    <scope>NUCLEOTIDE SEQUENCE</scope>
</reference>
<evidence type="ECO:0008006" key="2">
    <source>
        <dbReference type="Google" id="ProtNLM"/>
    </source>
</evidence>
<feature type="non-terminal residue" evidence="1">
    <location>
        <position position="1"/>
    </location>
</feature>
<dbReference type="AlphaFoldDB" id="A0A3B0T007"/>
<evidence type="ECO:0000313" key="1">
    <source>
        <dbReference type="EMBL" id="VAW07802.1"/>
    </source>
</evidence>
<accession>A0A3B0T007</accession>
<gene>
    <name evidence="1" type="ORF">MNBD_ALPHA05-622</name>
</gene>
<organism evidence="1">
    <name type="scientific">hydrothermal vent metagenome</name>
    <dbReference type="NCBI Taxonomy" id="652676"/>
    <lineage>
        <taxon>unclassified sequences</taxon>
        <taxon>metagenomes</taxon>
        <taxon>ecological metagenomes</taxon>
    </lineage>
</organism>
<sequence length="70" mass="7808">HIADFGEQRTKLMRFLFGSVQRLDGVEYTQPNADGVLPEIMRESGFSPVEETVVIPTLVGSISLYRAIKP</sequence>
<proteinExistence type="predicted"/>
<protein>
    <recommendedName>
        <fullName evidence="2">SAM-dependent methyltransferase</fullName>
    </recommendedName>
</protein>
<name>A0A3B0T007_9ZZZZ</name>
<dbReference type="EMBL" id="UOEH01000609">
    <property type="protein sequence ID" value="VAW07802.1"/>
    <property type="molecule type" value="Genomic_DNA"/>
</dbReference>